<proteinExistence type="predicted"/>
<gene>
    <name evidence="1" type="ORF">MEDL_15891</name>
</gene>
<accession>A0A8S3QXV1</accession>
<protein>
    <submittedName>
        <fullName evidence="1">Uncharacterized protein</fullName>
    </submittedName>
</protein>
<organism evidence="1 2">
    <name type="scientific">Mytilus edulis</name>
    <name type="common">Blue mussel</name>
    <dbReference type="NCBI Taxonomy" id="6550"/>
    <lineage>
        <taxon>Eukaryota</taxon>
        <taxon>Metazoa</taxon>
        <taxon>Spiralia</taxon>
        <taxon>Lophotrochozoa</taxon>
        <taxon>Mollusca</taxon>
        <taxon>Bivalvia</taxon>
        <taxon>Autobranchia</taxon>
        <taxon>Pteriomorphia</taxon>
        <taxon>Mytilida</taxon>
        <taxon>Mytiloidea</taxon>
        <taxon>Mytilidae</taxon>
        <taxon>Mytilinae</taxon>
        <taxon>Mytilus</taxon>
    </lineage>
</organism>
<reference evidence="1" key="1">
    <citation type="submission" date="2021-03" db="EMBL/GenBank/DDBJ databases">
        <authorList>
            <person name="Bekaert M."/>
        </authorList>
    </citation>
    <scope>NUCLEOTIDE SEQUENCE</scope>
</reference>
<sequence length="157" mass="17815">MNDQVRAMESKKIRGAAIMKDAPAEDIRILYFAFLSKFQGLMRQPERENTKDTSVQEKCWLKCKSHGTRYGNRPSQRSKIKSYLADAAASSPVTNAWPERGGSCLKNIKTRLRNRLSYKMLQACMHVCINGSDMDSLIKSNVIPKAVETWIGTTNKR</sequence>
<dbReference type="OrthoDB" id="1750591at2759"/>
<evidence type="ECO:0000313" key="2">
    <source>
        <dbReference type="Proteomes" id="UP000683360"/>
    </source>
</evidence>
<keyword evidence="2" id="KW-1185">Reference proteome</keyword>
<evidence type="ECO:0000313" key="1">
    <source>
        <dbReference type="EMBL" id="CAG2201271.1"/>
    </source>
</evidence>
<dbReference type="AlphaFoldDB" id="A0A8S3QXV1"/>
<name>A0A8S3QXV1_MYTED</name>
<dbReference type="EMBL" id="CAJPWZ010000837">
    <property type="protein sequence ID" value="CAG2201271.1"/>
    <property type="molecule type" value="Genomic_DNA"/>
</dbReference>
<dbReference type="Proteomes" id="UP000683360">
    <property type="component" value="Unassembled WGS sequence"/>
</dbReference>
<comment type="caution">
    <text evidence="1">The sequence shown here is derived from an EMBL/GenBank/DDBJ whole genome shotgun (WGS) entry which is preliminary data.</text>
</comment>